<dbReference type="Pfam" id="PF04536">
    <property type="entry name" value="TPM_phosphatase"/>
    <property type="match status" value="1"/>
</dbReference>
<accession>A0A917HAB3</accession>
<keyword evidence="2" id="KW-0812">Transmembrane</keyword>
<feature type="compositionally biased region" description="Gly residues" evidence="1">
    <location>
        <begin position="240"/>
        <end position="262"/>
    </location>
</feature>
<dbReference type="PANTHER" id="PTHR30373:SF2">
    <property type="entry name" value="UPF0603 PROTEIN YGCG"/>
    <property type="match status" value="1"/>
</dbReference>
<evidence type="ECO:0000256" key="3">
    <source>
        <dbReference type="SAM" id="SignalP"/>
    </source>
</evidence>
<feature type="region of interest" description="Disordered" evidence="1">
    <location>
        <begin position="230"/>
        <end position="262"/>
    </location>
</feature>
<protein>
    <recommendedName>
        <fullName evidence="4">TPM domain-containing protein</fullName>
    </recommendedName>
</protein>
<evidence type="ECO:0000256" key="2">
    <source>
        <dbReference type="SAM" id="Phobius"/>
    </source>
</evidence>
<dbReference type="PANTHER" id="PTHR30373">
    <property type="entry name" value="UPF0603 PROTEIN YGCG"/>
    <property type="match status" value="1"/>
</dbReference>
<feature type="signal peptide" evidence="3">
    <location>
        <begin position="1"/>
        <end position="22"/>
    </location>
</feature>
<reference evidence="5" key="1">
    <citation type="journal article" date="2014" name="Int. J. Syst. Evol. Microbiol.">
        <title>Complete genome sequence of Corynebacterium casei LMG S-19264T (=DSM 44701T), isolated from a smear-ripened cheese.</title>
        <authorList>
            <consortium name="US DOE Joint Genome Institute (JGI-PGF)"/>
            <person name="Walter F."/>
            <person name="Albersmeier A."/>
            <person name="Kalinowski J."/>
            <person name="Ruckert C."/>
        </authorList>
    </citation>
    <scope>NUCLEOTIDE SEQUENCE</scope>
    <source>
        <strain evidence="5">CGMCC 1.12997</strain>
    </source>
</reference>
<dbReference type="AlphaFoldDB" id="A0A917HAB3"/>
<reference evidence="5" key="2">
    <citation type="submission" date="2020-09" db="EMBL/GenBank/DDBJ databases">
        <authorList>
            <person name="Sun Q."/>
            <person name="Zhou Y."/>
        </authorList>
    </citation>
    <scope>NUCLEOTIDE SEQUENCE</scope>
    <source>
        <strain evidence="5">CGMCC 1.12997</strain>
    </source>
</reference>
<evidence type="ECO:0000256" key="1">
    <source>
        <dbReference type="SAM" id="MobiDB-lite"/>
    </source>
</evidence>
<keyword evidence="2" id="KW-0472">Membrane</keyword>
<feature type="domain" description="TPM" evidence="4">
    <location>
        <begin position="36"/>
        <end position="159"/>
    </location>
</feature>
<comment type="caution">
    <text evidence="5">The sequence shown here is derived from an EMBL/GenBank/DDBJ whole genome shotgun (WGS) entry which is preliminary data.</text>
</comment>
<name>A0A917HAB3_9BACT</name>
<keyword evidence="6" id="KW-1185">Reference proteome</keyword>
<keyword evidence="3" id="KW-0732">Signal</keyword>
<evidence type="ECO:0000259" key="4">
    <source>
        <dbReference type="Pfam" id="PF04536"/>
    </source>
</evidence>
<feature type="transmembrane region" description="Helical" evidence="2">
    <location>
        <begin position="189"/>
        <end position="209"/>
    </location>
</feature>
<proteinExistence type="predicted"/>
<dbReference type="EMBL" id="BMGT01000002">
    <property type="protein sequence ID" value="GGG72703.1"/>
    <property type="molecule type" value="Genomic_DNA"/>
</dbReference>
<keyword evidence="2" id="KW-1133">Transmembrane helix</keyword>
<evidence type="ECO:0000313" key="6">
    <source>
        <dbReference type="Proteomes" id="UP000647241"/>
    </source>
</evidence>
<evidence type="ECO:0000313" key="5">
    <source>
        <dbReference type="EMBL" id="GGG72703.1"/>
    </source>
</evidence>
<gene>
    <name evidence="5" type="ORF">GCM10011585_13950</name>
</gene>
<feature type="chain" id="PRO_5037127265" description="TPM domain-containing protein" evidence="3">
    <location>
        <begin position="23"/>
        <end position="262"/>
    </location>
</feature>
<sequence>MKRISRWLAIVVLVLSPVGFLAAETVASLPAPTGYVNDFAGVLSPGTVQSVDALCTQVDRQAHAQIAVVTIKTIDGDQSIEEFATALEDKWKVGAKGTDRGVLMLLVMQPRRGRIEVGYGLEGILNDAKVGDIGRAMAPYSRQGDYNRAVALGVGQLAQIIATDAGVTLMQPMQRQQYRQQPQPVPVHLSLWQVVIGGLGVLFVLFILIRTGNVGLIFFLLGSLMGGGGGRGGGDDDRGGGGGGFGGFGGGSSGGGGASGDF</sequence>
<organism evidence="5 6">
    <name type="scientific">Edaphobacter dinghuensis</name>
    <dbReference type="NCBI Taxonomy" id="1560005"/>
    <lineage>
        <taxon>Bacteria</taxon>
        <taxon>Pseudomonadati</taxon>
        <taxon>Acidobacteriota</taxon>
        <taxon>Terriglobia</taxon>
        <taxon>Terriglobales</taxon>
        <taxon>Acidobacteriaceae</taxon>
        <taxon>Edaphobacter</taxon>
    </lineage>
</organism>
<dbReference type="RefSeq" id="WP_188553474.1">
    <property type="nucleotide sequence ID" value="NZ_BMGT01000002.1"/>
</dbReference>
<dbReference type="InterPro" id="IPR007621">
    <property type="entry name" value="TPM_dom"/>
</dbReference>
<dbReference type="Proteomes" id="UP000647241">
    <property type="component" value="Unassembled WGS sequence"/>
</dbReference>
<dbReference type="Gene3D" id="3.10.310.50">
    <property type="match status" value="1"/>
</dbReference>